<evidence type="ECO:0000313" key="2">
    <source>
        <dbReference type="EnsemblPlants" id="OB09G21950.1"/>
    </source>
</evidence>
<name>J3MYW6_ORYBR</name>
<dbReference type="HOGENOM" id="CLU_2376238_0_0_1"/>
<keyword evidence="3" id="KW-1185">Reference proteome</keyword>
<proteinExistence type="predicted"/>
<dbReference type="EnsemblPlants" id="OB09G21950.1">
    <property type="protein sequence ID" value="OB09G21950.1"/>
    <property type="gene ID" value="OB09G21950"/>
</dbReference>
<dbReference type="Gramene" id="OB09G21950.1">
    <property type="protein sequence ID" value="OB09G21950.1"/>
    <property type="gene ID" value="OB09G21950"/>
</dbReference>
<sequence>MDKEVMIWWFHFASVWLGGSRKMCSETLSELEMIQLRHGRRQHGEYHEMRSRPAGSEGKKAMANLPNLGDNDGRFCLCANQDMKDESIGTICLCR</sequence>
<reference evidence="2" key="2">
    <citation type="submission" date="2013-04" db="UniProtKB">
        <authorList>
            <consortium name="EnsemblPlants"/>
        </authorList>
    </citation>
    <scope>IDENTIFICATION</scope>
</reference>
<protein>
    <submittedName>
        <fullName evidence="2">Uncharacterized protein</fullName>
    </submittedName>
</protein>
<dbReference type="AlphaFoldDB" id="J3MYW6"/>
<organism evidence="2">
    <name type="scientific">Oryza brachyantha</name>
    <name type="common">malo sina</name>
    <dbReference type="NCBI Taxonomy" id="4533"/>
    <lineage>
        <taxon>Eukaryota</taxon>
        <taxon>Viridiplantae</taxon>
        <taxon>Streptophyta</taxon>
        <taxon>Embryophyta</taxon>
        <taxon>Tracheophyta</taxon>
        <taxon>Spermatophyta</taxon>
        <taxon>Magnoliopsida</taxon>
        <taxon>Liliopsida</taxon>
        <taxon>Poales</taxon>
        <taxon>Poaceae</taxon>
        <taxon>BOP clade</taxon>
        <taxon>Oryzoideae</taxon>
        <taxon>Oryzeae</taxon>
        <taxon>Oryzinae</taxon>
        <taxon>Oryza</taxon>
    </lineage>
</organism>
<reference evidence="2" key="1">
    <citation type="journal article" date="2013" name="Nat. Commun.">
        <title>Whole-genome sequencing of Oryza brachyantha reveals mechanisms underlying Oryza genome evolution.</title>
        <authorList>
            <person name="Chen J."/>
            <person name="Huang Q."/>
            <person name="Gao D."/>
            <person name="Wang J."/>
            <person name="Lang Y."/>
            <person name="Liu T."/>
            <person name="Li B."/>
            <person name="Bai Z."/>
            <person name="Luis Goicoechea J."/>
            <person name="Liang C."/>
            <person name="Chen C."/>
            <person name="Zhang W."/>
            <person name="Sun S."/>
            <person name="Liao Y."/>
            <person name="Zhang X."/>
            <person name="Yang L."/>
            <person name="Song C."/>
            <person name="Wang M."/>
            <person name="Shi J."/>
            <person name="Liu G."/>
            <person name="Liu J."/>
            <person name="Zhou H."/>
            <person name="Zhou W."/>
            <person name="Yu Q."/>
            <person name="An N."/>
            <person name="Chen Y."/>
            <person name="Cai Q."/>
            <person name="Wang B."/>
            <person name="Liu B."/>
            <person name="Min J."/>
            <person name="Huang Y."/>
            <person name="Wu H."/>
            <person name="Li Z."/>
            <person name="Zhang Y."/>
            <person name="Yin Y."/>
            <person name="Song W."/>
            <person name="Jiang J."/>
            <person name="Jackson S.A."/>
            <person name="Wing R.A."/>
            <person name="Wang J."/>
            <person name="Chen M."/>
        </authorList>
    </citation>
    <scope>NUCLEOTIDE SEQUENCE [LARGE SCALE GENOMIC DNA]</scope>
    <source>
        <strain evidence="2">cv. IRGC 101232</strain>
    </source>
</reference>
<dbReference type="Proteomes" id="UP000006038">
    <property type="component" value="Chromosome 9"/>
</dbReference>
<evidence type="ECO:0000256" key="1">
    <source>
        <dbReference type="SAM" id="MobiDB-lite"/>
    </source>
</evidence>
<feature type="compositionally biased region" description="Basic and acidic residues" evidence="1">
    <location>
        <begin position="42"/>
        <end position="51"/>
    </location>
</feature>
<feature type="region of interest" description="Disordered" evidence="1">
    <location>
        <begin position="42"/>
        <end position="63"/>
    </location>
</feature>
<evidence type="ECO:0000313" key="3">
    <source>
        <dbReference type="Proteomes" id="UP000006038"/>
    </source>
</evidence>
<accession>J3MYW6</accession>